<accession>A0A8S3YD94</accession>
<evidence type="ECO:0000313" key="1">
    <source>
        <dbReference type="EMBL" id="CAG5114458.1"/>
    </source>
</evidence>
<protein>
    <recommendedName>
        <fullName evidence="3">DUF3990 domain-containing protein</fullName>
    </recommendedName>
</protein>
<organism evidence="1 2">
    <name type="scientific">Candidula unifasciata</name>
    <dbReference type="NCBI Taxonomy" id="100452"/>
    <lineage>
        <taxon>Eukaryota</taxon>
        <taxon>Metazoa</taxon>
        <taxon>Spiralia</taxon>
        <taxon>Lophotrochozoa</taxon>
        <taxon>Mollusca</taxon>
        <taxon>Gastropoda</taxon>
        <taxon>Heterobranchia</taxon>
        <taxon>Euthyneura</taxon>
        <taxon>Panpulmonata</taxon>
        <taxon>Eupulmonata</taxon>
        <taxon>Stylommatophora</taxon>
        <taxon>Helicina</taxon>
        <taxon>Helicoidea</taxon>
        <taxon>Geomitridae</taxon>
        <taxon>Candidula</taxon>
    </lineage>
</organism>
<sequence length="235" mass="26859">NACLPYRPDQVNTWFREAVTRLPSAEPEGVPLRAYVDMINLVKTSDFRTMLAAVAKLRTIRLEDGEELYFHATDAQSAKSILESGIDLTKTRSREDFSNGYGFYVTTEYAEAMKWATRKGAKFCHNTGAVIAFKVSRLLQKEKDHLFLEVNTAQGRRKWEKTVSHFRNGEAFDALSVLLQNVKFIRGPVSKNAFLRPGETPVPYDFTQICLCDQEYATRYGSLRNICFVIFFKVD</sequence>
<reference evidence="1" key="1">
    <citation type="submission" date="2021-04" db="EMBL/GenBank/DDBJ databases">
        <authorList>
            <consortium name="Molecular Ecology Group"/>
        </authorList>
    </citation>
    <scope>NUCLEOTIDE SEQUENCE</scope>
</reference>
<dbReference type="Proteomes" id="UP000678393">
    <property type="component" value="Unassembled WGS sequence"/>
</dbReference>
<proteinExistence type="predicted"/>
<dbReference type="OrthoDB" id="5947100at2759"/>
<keyword evidence="2" id="KW-1185">Reference proteome</keyword>
<comment type="caution">
    <text evidence="1">The sequence shown here is derived from an EMBL/GenBank/DDBJ whole genome shotgun (WGS) entry which is preliminary data.</text>
</comment>
<gene>
    <name evidence="1" type="ORF">CUNI_LOCUS16</name>
</gene>
<dbReference type="Gene3D" id="3.90.175.10">
    <property type="entry name" value="Diphtheria Toxin, domain 1"/>
    <property type="match status" value="1"/>
</dbReference>
<evidence type="ECO:0000313" key="2">
    <source>
        <dbReference type="Proteomes" id="UP000678393"/>
    </source>
</evidence>
<dbReference type="EMBL" id="CAJHNH020000001">
    <property type="protein sequence ID" value="CAG5114458.1"/>
    <property type="molecule type" value="Genomic_DNA"/>
</dbReference>
<dbReference type="AlphaFoldDB" id="A0A8S3YD94"/>
<evidence type="ECO:0008006" key="3">
    <source>
        <dbReference type="Google" id="ProtNLM"/>
    </source>
</evidence>
<feature type="non-terminal residue" evidence="1">
    <location>
        <position position="1"/>
    </location>
</feature>
<name>A0A8S3YD94_9EUPU</name>
<dbReference type="SUPFAM" id="SSF56399">
    <property type="entry name" value="ADP-ribosylation"/>
    <property type="match status" value="1"/>
</dbReference>